<dbReference type="GO" id="GO:0006935">
    <property type="term" value="P:chemotaxis"/>
    <property type="evidence" value="ECO:0007669"/>
    <property type="project" value="UniProtKB-KW"/>
</dbReference>
<dbReference type="PROSITE" id="PS50110">
    <property type="entry name" value="RESPONSE_REGULATORY"/>
    <property type="match status" value="1"/>
</dbReference>
<evidence type="ECO:0000259" key="3">
    <source>
        <dbReference type="PROSITE" id="PS50110"/>
    </source>
</evidence>
<protein>
    <recommendedName>
        <fullName evidence="3">Response regulatory domain-containing protein</fullName>
    </recommendedName>
</protein>
<dbReference type="Gene3D" id="3.40.50.2300">
    <property type="match status" value="1"/>
</dbReference>
<proteinExistence type="predicted"/>
<dbReference type="InterPro" id="IPR028976">
    <property type="entry name" value="CheC-like_sf"/>
</dbReference>
<keyword evidence="1" id="KW-0145">Chemotaxis</keyword>
<dbReference type="GO" id="GO:0000160">
    <property type="term" value="P:phosphorelay signal transduction system"/>
    <property type="evidence" value="ECO:0007669"/>
    <property type="project" value="InterPro"/>
</dbReference>
<evidence type="ECO:0000256" key="2">
    <source>
        <dbReference type="ARBA" id="ARBA00022553"/>
    </source>
</evidence>
<dbReference type="EMBL" id="LAZR01000004">
    <property type="protein sequence ID" value="KKO10768.1"/>
    <property type="molecule type" value="Genomic_DNA"/>
</dbReference>
<keyword evidence="2" id="KW-0597">Phosphoprotein</keyword>
<dbReference type="SMART" id="SM00448">
    <property type="entry name" value="REC"/>
    <property type="match status" value="1"/>
</dbReference>
<comment type="caution">
    <text evidence="4">The sequence shown here is derived from an EMBL/GenBank/DDBJ whole genome shotgun (WGS) entry which is preliminary data.</text>
</comment>
<reference evidence="4" key="1">
    <citation type="journal article" date="2015" name="Nature">
        <title>Complex archaea that bridge the gap between prokaryotes and eukaryotes.</title>
        <authorList>
            <person name="Spang A."/>
            <person name="Saw J.H."/>
            <person name="Jorgensen S.L."/>
            <person name="Zaremba-Niedzwiedzka K."/>
            <person name="Martijn J."/>
            <person name="Lind A.E."/>
            <person name="van Eijk R."/>
            <person name="Schleper C."/>
            <person name="Guy L."/>
            <person name="Ettema T.J."/>
        </authorList>
    </citation>
    <scope>NUCLEOTIDE SEQUENCE</scope>
</reference>
<dbReference type="CDD" id="cd17910">
    <property type="entry name" value="CheC_ClassII"/>
    <property type="match status" value="1"/>
</dbReference>
<sequence>MTLAVLICDDSALARRQMARSLPSAWDINLSFANDGQQAIAAINAGRADLLFLDLNMPVMNGYEVLDQIRADDLPTMVLVVSGDIQSEARTRVMAKGALDFIRKPVAPDQIAGVLGRYGILSLAECKDQAPGSPTMDDLPSADFVQALSEVVNIAMGQAGSRLSDLLGTFIQLPVPDVFTTPYHQLARHLPYADVAPMSAVSHGFSGNGVAGEAIFLMNSDGFTDLESLVALDMPDGSNSQTGILTDLSELLVGSCLKGISQQLDIEFNHSYPVVLGHEQECTKLLDCESNPVNVLVINISYHLSTPDMDCHLLLLLTEDSIPALRARVEILMHDSGVE</sequence>
<name>A0A0F9WED6_9ZZZZ</name>
<dbReference type="AlphaFoldDB" id="A0A0F9WED6"/>
<dbReference type="PANTHER" id="PTHR44591">
    <property type="entry name" value="STRESS RESPONSE REGULATOR PROTEIN 1"/>
    <property type="match status" value="1"/>
</dbReference>
<evidence type="ECO:0000256" key="1">
    <source>
        <dbReference type="ARBA" id="ARBA00022500"/>
    </source>
</evidence>
<dbReference type="PANTHER" id="PTHR44591:SF24">
    <property type="entry name" value="PROTEIN-GLUTAMATE METHYLESTERASE_PROTEIN-GLUTAMINE GLUTAMINASE 1"/>
    <property type="match status" value="1"/>
</dbReference>
<dbReference type="SUPFAM" id="SSF52172">
    <property type="entry name" value="CheY-like"/>
    <property type="match status" value="1"/>
</dbReference>
<dbReference type="InterPro" id="IPR011006">
    <property type="entry name" value="CheY-like_superfamily"/>
</dbReference>
<organism evidence="4">
    <name type="scientific">marine sediment metagenome</name>
    <dbReference type="NCBI Taxonomy" id="412755"/>
    <lineage>
        <taxon>unclassified sequences</taxon>
        <taxon>metagenomes</taxon>
        <taxon>ecological metagenomes</taxon>
    </lineage>
</organism>
<feature type="domain" description="Response regulatory" evidence="3">
    <location>
        <begin position="4"/>
        <end position="119"/>
    </location>
</feature>
<accession>A0A0F9WED6</accession>
<dbReference type="InterPro" id="IPR050595">
    <property type="entry name" value="Bact_response_regulator"/>
</dbReference>
<dbReference type="InterPro" id="IPR001789">
    <property type="entry name" value="Sig_transdc_resp-reg_receiver"/>
</dbReference>
<dbReference type="CDD" id="cd17593">
    <property type="entry name" value="REC_CheC-like"/>
    <property type="match status" value="1"/>
</dbReference>
<dbReference type="Gene3D" id="3.40.1550.10">
    <property type="entry name" value="CheC-like"/>
    <property type="match status" value="1"/>
</dbReference>
<evidence type="ECO:0000313" key="4">
    <source>
        <dbReference type="EMBL" id="KKO10768.1"/>
    </source>
</evidence>
<dbReference type="Pfam" id="PF00072">
    <property type="entry name" value="Response_reg"/>
    <property type="match status" value="1"/>
</dbReference>
<dbReference type="SUPFAM" id="SSF103039">
    <property type="entry name" value="CheC-like"/>
    <property type="match status" value="1"/>
</dbReference>
<gene>
    <name evidence="4" type="ORF">LCGC14_0022510</name>
</gene>